<name>A0A1M6UQV8_9FLAO</name>
<dbReference type="STRING" id="216903.SAMN05444371_3424"/>
<reference evidence="2" key="1">
    <citation type="submission" date="2016-11" db="EMBL/GenBank/DDBJ databases">
        <authorList>
            <person name="Varghese N."/>
            <person name="Submissions S."/>
        </authorList>
    </citation>
    <scope>NUCLEOTIDE SEQUENCE [LARGE SCALE GENOMIC DNA]</scope>
    <source>
        <strain evidence="2">DSM 18016</strain>
    </source>
</reference>
<evidence type="ECO:0000313" key="2">
    <source>
        <dbReference type="Proteomes" id="UP000184498"/>
    </source>
</evidence>
<proteinExistence type="predicted"/>
<gene>
    <name evidence="1" type="ORF">SAMN05444371_3424</name>
</gene>
<protein>
    <submittedName>
        <fullName evidence="1">Uncharacterized protein</fullName>
    </submittedName>
</protein>
<evidence type="ECO:0000313" key="1">
    <source>
        <dbReference type="EMBL" id="SHK71559.1"/>
    </source>
</evidence>
<keyword evidence="2" id="KW-1185">Reference proteome</keyword>
<accession>A0A1M6UQV8</accession>
<dbReference type="EMBL" id="FRAM01000006">
    <property type="protein sequence ID" value="SHK71559.1"/>
    <property type="molecule type" value="Genomic_DNA"/>
</dbReference>
<organism evidence="1 2">
    <name type="scientific">Epilithonimonas mollis</name>
    <dbReference type="NCBI Taxonomy" id="216903"/>
    <lineage>
        <taxon>Bacteria</taxon>
        <taxon>Pseudomonadati</taxon>
        <taxon>Bacteroidota</taxon>
        <taxon>Flavobacteriia</taxon>
        <taxon>Flavobacteriales</taxon>
        <taxon>Weeksellaceae</taxon>
        <taxon>Chryseobacterium group</taxon>
        <taxon>Epilithonimonas</taxon>
    </lineage>
</organism>
<sequence>MKKILLHPELKHKIKDEFNCTLQTVTMSLDFVFNSEKAKKIRQRSAELLKEQIENCKQ</sequence>
<dbReference type="AlphaFoldDB" id="A0A1M6UQV8"/>
<dbReference type="Proteomes" id="UP000184498">
    <property type="component" value="Unassembled WGS sequence"/>
</dbReference>